<dbReference type="EMBL" id="RBXR01000001">
    <property type="protein sequence ID" value="RKT68794.1"/>
    <property type="molecule type" value="Genomic_DNA"/>
</dbReference>
<name>A0A495X700_9PSEU</name>
<proteinExistence type="predicted"/>
<gene>
    <name evidence="1" type="ORF">DFJ66_1987</name>
</gene>
<protein>
    <submittedName>
        <fullName evidence="1">Uncharacterized protein</fullName>
    </submittedName>
</protein>
<dbReference type="AlphaFoldDB" id="A0A495X700"/>
<comment type="caution">
    <text evidence="1">The sequence shown here is derived from an EMBL/GenBank/DDBJ whole genome shotgun (WGS) entry which is preliminary data.</text>
</comment>
<accession>A0A495X700</accession>
<sequence length="173" mass="18232">MGETRTKGPSAVWAGPVDAPAVVVLDPSGAAPHGDLPATWRPLTEHLQVMWCRLPAADQPWQEVDDVLAEYRDRDVPVHLVAGAAAGARVGDLANEHEGVVKSVQTFAAPLPLGHPDVVLAVVGRLLAQDVHPKEDGDAGIEIARGTGPSLLGDAASALWQSVNQVFERLKRG</sequence>
<reference evidence="1 2" key="1">
    <citation type="submission" date="2018-10" db="EMBL/GenBank/DDBJ databases">
        <title>Sequencing the genomes of 1000 actinobacteria strains.</title>
        <authorList>
            <person name="Klenk H.-P."/>
        </authorList>
    </citation>
    <scope>NUCLEOTIDE SEQUENCE [LARGE SCALE GENOMIC DNA]</scope>
    <source>
        <strain evidence="1 2">DSM 43911</strain>
    </source>
</reference>
<evidence type="ECO:0000313" key="1">
    <source>
        <dbReference type="EMBL" id="RKT68794.1"/>
    </source>
</evidence>
<keyword evidence="2" id="KW-1185">Reference proteome</keyword>
<dbReference type="RefSeq" id="WP_170199244.1">
    <property type="nucleotide sequence ID" value="NZ_JBIUBA010000007.1"/>
</dbReference>
<evidence type="ECO:0000313" key="2">
    <source>
        <dbReference type="Proteomes" id="UP000272729"/>
    </source>
</evidence>
<organism evidence="1 2">
    <name type="scientific">Saccharothrix variisporea</name>
    <dbReference type="NCBI Taxonomy" id="543527"/>
    <lineage>
        <taxon>Bacteria</taxon>
        <taxon>Bacillati</taxon>
        <taxon>Actinomycetota</taxon>
        <taxon>Actinomycetes</taxon>
        <taxon>Pseudonocardiales</taxon>
        <taxon>Pseudonocardiaceae</taxon>
        <taxon>Saccharothrix</taxon>
    </lineage>
</organism>
<dbReference type="Proteomes" id="UP000272729">
    <property type="component" value="Unassembled WGS sequence"/>
</dbReference>